<dbReference type="CDD" id="cd23338">
    <property type="entry name" value="beta-trefoil_FSCN_FRG1"/>
    <property type="match status" value="1"/>
</dbReference>
<name>A0AAV5VLH2_9BILA</name>
<dbReference type="PANTHER" id="PTHR12928">
    <property type="entry name" value="FRG1 PROTEIN"/>
    <property type="match status" value="1"/>
</dbReference>
<evidence type="ECO:0000256" key="2">
    <source>
        <dbReference type="ARBA" id="ARBA00010878"/>
    </source>
</evidence>
<dbReference type="Proteomes" id="UP001432322">
    <property type="component" value="Unassembled WGS sequence"/>
</dbReference>
<protein>
    <recommendedName>
        <fullName evidence="6">Frg-1</fullName>
    </recommendedName>
</protein>
<dbReference type="Gene3D" id="2.80.10.50">
    <property type="match status" value="1"/>
</dbReference>
<gene>
    <name evidence="4" type="ORF">PFISCL1PPCAC_9921</name>
</gene>
<sequence>THILQVMSDYNKVKGGGLKLKKKQNLFKADKPKTKVKKEKTEDVDHDAVSRGGWWCIKEDFDLKGGMEIALEVGDGSRCYLAAMDNGKFTIGGPHREGEGPNPEEVFAVVKTPDDLKISMKTGYGKYIGVDSAGMLVATTEAIGARERFQPVFQDGKSALQSVANPLFLTMKPDKEGYIYVAAKAATEDEMINIRTEAERVGPVDHRPEDDRKKARECETSYVKKYQHSKVDLKGRHVSVDLTNKGEIRSAQNQGNLHEVLLYRRQKTKSDRYC</sequence>
<dbReference type="PANTHER" id="PTHR12928:SF0">
    <property type="entry name" value="FSHD REGION GENE 1"/>
    <property type="match status" value="1"/>
</dbReference>
<evidence type="ECO:0000256" key="3">
    <source>
        <dbReference type="ARBA" id="ARBA00023242"/>
    </source>
</evidence>
<dbReference type="GO" id="GO:0071013">
    <property type="term" value="C:catalytic step 2 spliceosome"/>
    <property type="evidence" value="ECO:0007669"/>
    <property type="project" value="TreeGrafter"/>
</dbReference>
<accession>A0AAV5VLH2</accession>
<reference evidence="4" key="1">
    <citation type="submission" date="2023-10" db="EMBL/GenBank/DDBJ databases">
        <title>Genome assembly of Pristionchus species.</title>
        <authorList>
            <person name="Yoshida K."/>
            <person name="Sommer R.J."/>
        </authorList>
    </citation>
    <scope>NUCLEOTIDE SEQUENCE</scope>
    <source>
        <strain evidence="4">RS5133</strain>
    </source>
</reference>
<evidence type="ECO:0000313" key="4">
    <source>
        <dbReference type="EMBL" id="GMT18624.1"/>
    </source>
</evidence>
<dbReference type="EMBL" id="BTSY01000003">
    <property type="protein sequence ID" value="GMT18624.1"/>
    <property type="molecule type" value="Genomic_DNA"/>
</dbReference>
<comment type="subcellular location">
    <subcellularLocation>
        <location evidence="1">Nucleus</location>
        <location evidence="1">Nucleolus</location>
    </subcellularLocation>
</comment>
<dbReference type="FunFam" id="2.80.10.50:FF:000154">
    <property type="entry name" value="Uncharacterized protein"/>
    <property type="match status" value="1"/>
</dbReference>
<dbReference type="GO" id="GO:0051015">
    <property type="term" value="F:actin filament binding"/>
    <property type="evidence" value="ECO:0007669"/>
    <property type="project" value="TreeGrafter"/>
</dbReference>
<dbReference type="InterPro" id="IPR010414">
    <property type="entry name" value="FRG1"/>
</dbReference>
<dbReference type="SUPFAM" id="SSF50405">
    <property type="entry name" value="Actin-crosslinking proteins"/>
    <property type="match status" value="1"/>
</dbReference>
<evidence type="ECO:0000256" key="1">
    <source>
        <dbReference type="ARBA" id="ARBA00004604"/>
    </source>
</evidence>
<dbReference type="AlphaFoldDB" id="A0AAV5VLH2"/>
<keyword evidence="5" id="KW-1185">Reference proteome</keyword>
<dbReference type="GO" id="GO:0005730">
    <property type="term" value="C:nucleolus"/>
    <property type="evidence" value="ECO:0007669"/>
    <property type="project" value="UniProtKB-SubCell"/>
</dbReference>
<comment type="caution">
    <text evidence="4">The sequence shown here is derived from an EMBL/GenBank/DDBJ whole genome shotgun (WGS) entry which is preliminary data.</text>
</comment>
<organism evidence="4 5">
    <name type="scientific">Pristionchus fissidentatus</name>
    <dbReference type="NCBI Taxonomy" id="1538716"/>
    <lineage>
        <taxon>Eukaryota</taxon>
        <taxon>Metazoa</taxon>
        <taxon>Ecdysozoa</taxon>
        <taxon>Nematoda</taxon>
        <taxon>Chromadorea</taxon>
        <taxon>Rhabditida</taxon>
        <taxon>Rhabditina</taxon>
        <taxon>Diplogasteromorpha</taxon>
        <taxon>Diplogasteroidea</taxon>
        <taxon>Neodiplogasteridae</taxon>
        <taxon>Pristionchus</taxon>
    </lineage>
</organism>
<feature type="non-terminal residue" evidence="4">
    <location>
        <position position="1"/>
    </location>
</feature>
<evidence type="ECO:0000313" key="5">
    <source>
        <dbReference type="Proteomes" id="UP001432322"/>
    </source>
</evidence>
<evidence type="ECO:0008006" key="6">
    <source>
        <dbReference type="Google" id="ProtNLM"/>
    </source>
</evidence>
<dbReference type="GO" id="GO:0055120">
    <property type="term" value="C:striated muscle dense body"/>
    <property type="evidence" value="ECO:0007669"/>
    <property type="project" value="TreeGrafter"/>
</dbReference>
<dbReference type="Pfam" id="PF06229">
    <property type="entry name" value="FRG1"/>
    <property type="match status" value="1"/>
</dbReference>
<comment type="similarity">
    <text evidence="2">Belongs to the FRG1 family.</text>
</comment>
<proteinExistence type="inferred from homology"/>
<dbReference type="InterPro" id="IPR008999">
    <property type="entry name" value="Actin-crosslinking"/>
</dbReference>
<keyword evidence="3" id="KW-0539">Nucleus</keyword>